<dbReference type="Pfam" id="PF02902">
    <property type="entry name" value="Peptidase_C48"/>
    <property type="match status" value="1"/>
</dbReference>
<accession>A5BNJ5</accession>
<feature type="domain" description="Ubiquitin-like protease family profile" evidence="5">
    <location>
        <begin position="385"/>
        <end position="443"/>
    </location>
</feature>
<dbReference type="InterPro" id="IPR003653">
    <property type="entry name" value="Peptidase_C48_C"/>
</dbReference>
<evidence type="ECO:0000256" key="4">
    <source>
        <dbReference type="SAM" id="Coils"/>
    </source>
</evidence>
<comment type="similarity">
    <text evidence="1">Belongs to the peptidase C48 family.</text>
</comment>
<proteinExistence type="inferred from homology"/>
<dbReference type="PANTHER" id="PTHR48449">
    <property type="entry name" value="DUF1985 DOMAIN-CONTAINING PROTEIN"/>
    <property type="match status" value="1"/>
</dbReference>
<dbReference type="GO" id="GO:0008234">
    <property type="term" value="F:cysteine-type peptidase activity"/>
    <property type="evidence" value="ECO:0007669"/>
    <property type="project" value="InterPro"/>
</dbReference>
<protein>
    <recommendedName>
        <fullName evidence="5">Ubiquitin-like protease family profile domain-containing protein</fullName>
    </recommendedName>
</protein>
<feature type="coiled-coil region" evidence="4">
    <location>
        <begin position="179"/>
        <end position="213"/>
    </location>
</feature>
<organism evidence="6">
    <name type="scientific">Vitis vinifera</name>
    <name type="common">Grape</name>
    <dbReference type="NCBI Taxonomy" id="29760"/>
    <lineage>
        <taxon>Eukaryota</taxon>
        <taxon>Viridiplantae</taxon>
        <taxon>Streptophyta</taxon>
        <taxon>Embryophyta</taxon>
        <taxon>Tracheophyta</taxon>
        <taxon>Spermatophyta</taxon>
        <taxon>Magnoliopsida</taxon>
        <taxon>eudicotyledons</taxon>
        <taxon>Gunneridae</taxon>
        <taxon>Pentapetalae</taxon>
        <taxon>rosids</taxon>
        <taxon>Vitales</taxon>
        <taxon>Vitaceae</taxon>
        <taxon>Viteae</taxon>
        <taxon>Vitis</taxon>
    </lineage>
</organism>
<reference evidence="6" key="1">
    <citation type="journal article" date="2007" name="PLoS ONE">
        <title>The first genome sequence of an elite grapevine cultivar (Pinot noir Vitis vinifera L.): coping with a highly heterozygous genome.</title>
        <authorList>
            <person name="Velasco R."/>
            <person name="Zharkikh A."/>
            <person name="Troggio M."/>
            <person name="Cartwright D.A."/>
            <person name="Cestaro A."/>
            <person name="Pruss D."/>
            <person name="Pindo M."/>
            <person name="FitzGerald L.M."/>
            <person name="Vezzulli S."/>
            <person name="Reid J."/>
            <person name="Malacarne G."/>
            <person name="Iliev D."/>
            <person name="Coppola G."/>
            <person name="Wardell B."/>
            <person name="Micheletti D."/>
            <person name="Macalma T."/>
            <person name="Facci M."/>
            <person name="Mitchell J.T."/>
            <person name="Perazzolli M."/>
            <person name="Eldredge G."/>
            <person name="Gatto P."/>
            <person name="Oyzerski R."/>
            <person name="Moretto M."/>
            <person name="Gutin N."/>
            <person name="Stefanini M."/>
            <person name="Chen Y."/>
            <person name="Segala C."/>
            <person name="Davenport C."/>
            <person name="Dematte L."/>
            <person name="Mraz A."/>
            <person name="Battilana J."/>
            <person name="Stormo K."/>
            <person name="Costa F."/>
            <person name="Tao Q."/>
            <person name="Si-Ammour A."/>
            <person name="Harkins T."/>
            <person name="Lackey A."/>
            <person name="Perbost C."/>
            <person name="Taillon B."/>
            <person name="Stella A."/>
            <person name="Solovyev V."/>
            <person name="Fawcett J.A."/>
            <person name="Sterck L."/>
            <person name="Vandepoele K."/>
            <person name="Grando S.M."/>
            <person name="Toppo S."/>
            <person name="Moser C."/>
            <person name="Lanchbury J."/>
            <person name="Bogden R."/>
            <person name="Skolnick M."/>
            <person name="Sgaramella V."/>
            <person name="Bhatnagar S.K."/>
            <person name="Fontana P."/>
            <person name="Gutin A."/>
            <person name="Van de Peer Y."/>
            <person name="Salamini F."/>
            <person name="Viola R."/>
        </authorList>
    </citation>
    <scope>NUCLEOTIDE SEQUENCE</scope>
</reference>
<evidence type="ECO:0000259" key="5">
    <source>
        <dbReference type="Pfam" id="PF02902"/>
    </source>
</evidence>
<gene>
    <name evidence="6" type="ORF">VITISV_010135</name>
</gene>
<dbReference type="AlphaFoldDB" id="A5BNJ5"/>
<dbReference type="SUPFAM" id="SSF54001">
    <property type="entry name" value="Cysteine proteinases"/>
    <property type="match status" value="1"/>
</dbReference>
<evidence type="ECO:0000313" key="6">
    <source>
        <dbReference type="EMBL" id="CAN83433.1"/>
    </source>
</evidence>
<keyword evidence="3" id="KW-0378">Hydrolase</keyword>
<dbReference type="PANTHER" id="PTHR48449:SF1">
    <property type="entry name" value="DUF1985 DOMAIN-CONTAINING PROTEIN"/>
    <property type="match status" value="1"/>
</dbReference>
<dbReference type="InterPro" id="IPR038765">
    <property type="entry name" value="Papain-like_cys_pep_sf"/>
</dbReference>
<dbReference type="EMBL" id="AM465684">
    <property type="protein sequence ID" value="CAN83433.1"/>
    <property type="molecule type" value="Genomic_DNA"/>
</dbReference>
<dbReference type="GO" id="GO:0006508">
    <property type="term" value="P:proteolysis"/>
    <property type="evidence" value="ECO:0007669"/>
    <property type="project" value="UniProtKB-KW"/>
</dbReference>
<evidence type="ECO:0000256" key="3">
    <source>
        <dbReference type="ARBA" id="ARBA00022801"/>
    </source>
</evidence>
<evidence type="ECO:0000256" key="2">
    <source>
        <dbReference type="ARBA" id="ARBA00022670"/>
    </source>
</evidence>
<evidence type="ECO:0000256" key="1">
    <source>
        <dbReference type="ARBA" id="ARBA00005234"/>
    </source>
</evidence>
<sequence>MKQMNVKLLSKNPNYQQKGQVILLNRTISGLQQALENRVSKYQGKKQQKCNIALEAYSLVGFPYVFQVWVYETIPIIEMKYANHVDKSCPRILNWSATSTPRFTELQQIFLDSNLSLCSLLKPTMEECQQDYYKHLNKLELVNATAYVAAVAIMENKNKKDYSIPPSIENLWIEFMKHIEKSKSNSNYLKKELKEMNRKIDKLRQLLLDVKGQNESCAIDNTKFSKSGPKGKDIGMDFNSLDDKFETMMEDKEDENHDHIDVKTNTEEITIIVAAEKHIIGMEKDDDVIFDPIVDISKLFDTATVSSNFSVYKYVKARWEKHAKKWNQFQMQANDILVDYVNGFHPIPSMKWFEVDIVYVPINVRTKVLLRILHATSYYGKSGEPKSEEQWDIERLHDVPQQEYDGDCGMFLIKYVEYLMHDNPFSSLTGARIDWFREKMATELFYFKI</sequence>
<keyword evidence="2" id="KW-0645">Protease</keyword>
<dbReference type="Gene3D" id="3.40.395.10">
    <property type="entry name" value="Adenoviral Proteinase, Chain A"/>
    <property type="match status" value="1"/>
</dbReference>
<keyword evidence="4" id="KW-0175">Coiled coil</keyword>
<name>A5BNJ5_VITVI</name>